<comment type="caution">
    <text evidence="5">The sequence shown here is derived from an EMBL/GenBank/DDBJ whole genome shotgun (WGS) entry which is preliminary data.</text>
</comment>
<sequence length="212" mass="24485">MAINSQKNARMRRKPQQARSQERVDRILHVAEQMFIESGYQDTTTRAIASRAEIPVGSLYQFFPDKAAILKALAAKYIEQERQIFADLHTEEAIALPLSVYVERVLDTYDRFYSNNPGYRIVFEQLLKAMPEVPLSMYEEMEIPLTAELQKFLARRKPSLDPAQCELIATISVEVVGTLQWLSLHRNEAFRSKVIGETKKLILSYLKLYLDE</sequence>
<evidence type="ECO:0000256" key="3">
    <source>
        <dbReference type="SAM" id="MobiDB-lite"/>
    </source>
</evidence>
<keyword evidence="1 2" id="KW-0238">DNA-binding</keyword>
<dbReference type="InterPro" id="IPR041669">
    <property type="entry name" value="TetR_C_15"/>
</dbReference>
<dbReference type="PROSITE" id="PS50977">
    <property type="entry name" value="HTH_TETR_2"/>
    <property type="match status" value="1"/>
</dbReference>
<dbReference type="InterPro" id="IPR001647">
    <property type="entry name" value="HTH_TetR"/>
</dbReference>
<evidence type="ECO:0000313" key="5">
    <source>
        <dbReference type="EMBL" id="NHC34006.1"/>
    </source>
</evidence>
<keyword evidence="6" id="KW-1185">Reference proteome</keyword>
<protein>
    <submittedName>
        <fullName evidence="5">TetR/AcrR family transcriptional regulator</fullName>
    </submittedName>
</protein>
<dbReference type="PRINTS" id="PR00455">
    <property type="entry name" value="HTHTETR"/>
</dbReference>
<gene>
    <name evidence="5" type="ORF">QH73_0004890</name>
</gene>
<accession>A0A9X5I3P4</accession>
<feature type="DNA-binding region" description="H-T-H motif" evidence="2">
    <location>
        <begin position="44"/>
        <end position="63"/>
    </location>
</feature>
<dbReference type="Gene3D" id="1.10.357.10">
    <property type="entry name" value="Tetracycline Repressor, domain 2"/>
    <property type="match status" value="1"/>
</dbReference>
<dbReference type="InterPro" id="IPR050109">
    <property type="entry name" value="HTH-type_TetR-like_transc_reg"/>
</dbReference>
<evidence type="ECO:0000259" key="4">
    <source>
        <dbReference type="PROSITE" id="PS50977"/>
    </source>
</evidence>
<reference evidence="5 6" key="1">
    <citation type="journal article" date="2015" name="Genome Announc.">
        <title>Draft Genome Sequence of the Terrestrial Cyanobacterium Scytonema millei VB511283, Isolated from Eastern India.</title>
        <authorList>
            <person name="Sen D."/>
            <person name="Chandrababunaidu M.M."/>
            <person name="Singh D."/>
            <person name="Sanghi N."/>
            <person name="Ghorai A."/>
            <person name="Mishra G.P."/>
            <person name="Madduluri M."/>
            <person name="Adhikary S.P."/>
            <person name="Tripathy S."/>
        </authorList>
    </citation>
    <scope>NUCLEOTIDE SEQUENCE [LARGE SCALE GENOMIC DNA]</scope>
    <source>
        <strain evidence="5 6">VB511283</strain>
    </source>
</reference>
<dbReference type="Proteomes" id="UP000031532">
    <property type="component" value="Unassembled WGS sequence"/>
</dbReference>
<dbReference type="GO" id="GO:0000976">
    <property type="term" value="F:transcription cis-regulatory region binding"/>
    <property type="evidence" value="ECO:0007669"/>
    <property type="project" value="TreeGrafter"/>
</dbReference>
<feature type="region of interest" description="Disordered" evidence="3">
    <location>
        <begin position="1"/>
        <end position="22"/>
    </location>
</feature>
<dbReference type="SUPFAM" id="SSF46689">
    <property type="entry name" value="Homeodomain-like"/>
    <property type="match status" value="1"/>
</dbReference>
<dbReference type="Pfam" id="PF00440">
    <property type="entry name" value="TetR_N"/>
    <property type="match status" value="1"/>
</dbReference>
<dbReference type="InterPro" id="IPR009057">
    <property type="entry name" value="Homeodomain-like_sf"/>
</dbReference>
<organism evidence="5 6">
    <name type="scientific">Scytonema millei VB511283</name>
    <dbReference type="NCBI Taxonomy" id="1245923"/>
    <lineage>
        <taxon>Bacteria</taxon>
        <taxon>Bacillati</taxon>
        <taxon>Cyanobacteriota</taxon>
        <taxon>Cyanophyceae</taxon>
        <taxon>Nostocales</taxon>
        <taxon>Scytonemataceae</taxon>
        <taxon>Scytonema</taxon>
    </lineage>
</organism>
<feature type="domain" description="HTH tetR-type" evidence="4">
    <location>
        <begin position="21"/>
        <end position="81"/>
    </location>
</feature>
<dbReference type="GO" id="GO:0003700">
    <property type="term" value="F:DNA-binding transcription factor activity"/>
    <property type="evidence" value="ECO:0007669"/>
    <property type="project" value="TreeGrafter"/>
</dbReference>
<dbReference type="PANTHER" id="PTHR30055:SF226">
    <property type="entry name" value="HTH-TYPE TRANSCRIPTIONAL REGULATOR PKSA"/>
    <property type="match status" value="1"/>
</dbReference>
<evidence type="ECO:0000313" key="6">
    <source>
        <dbReference type="Proteomes" id="UP000031532"/>
    </source>
</evidence>
<dbReference type="OrthoDB" id="9783238at2"/>
<dbReference type="RefSeq" id="WP_039715455.1">
    <property type="nucleotide sequence ID" value="NZ_JTJC03000001.1"/>
</dbReference>
<dbReference type="EMBL" id="JTJC03000001">
    <property type="protein sequence ID" value="NHC34006.1"/>
    <property type="molecule type" value="Genomic_DNA"/>
</dbReference>
<dbReference type="PANTHER" id="PTHR30055">
    <property type="entry name" value="HTH-TYPE TRANSCRIPTIONAL REGULATOR RUTR"/>
    <property type="match status" value="1"/>
</dbReference>
<dbReference type="Pfam" id="PF17918">
    <property type="entry name" value="TetR_C_15"/>
    <property type="match status" value="1"/>
</dbReference>
<evidence type="ECO:0000256" key="1">
    <source>
        <dbReference type="ARBA" id="ARBA00023125"/>
    </source>
</evidence>
<proteinExistence type="predicted"/>
<evidence type="ECO:0000256" key="2">
    <source>
        <dbReference type="PROSITE-ProRule" id="PRU00335"/>
    </source>
</evidence>
<name>A0A9X5I3P4_9CYAN</name>
<dbReference type="AlphaFoldDB" id="A0A9X5I3P4"/>